<evidence type="ECO:0000256" key="8">
    <source>
        <dbReference type="PIRSR" id="PIRSR615500-1"/>
    </source>
</evidence>
<dbReference type="GO" id="GO:0005576">
    <property type="term" value="C:extracellular region"/>
    <property type="evidence" value="ECO:0007669"/>
    <property type="project" value="UniProtKB-SubCell"/>
</dbReference>
<dbReference type="InterPro" id="IPR041469">
    <property type="entry name" value="Subtilisin-like_FN3"/>
</dbReference>
<evidence type="ECO:0000259" key="13">
    <source>
        <dbReference type="Pfam" id="PF02225"/>
    </source>
</evidence>
<dbReference type="Pfam" id="PF05922">
    <property type="entry name" value="Inhibitor_I9"/>
    <property type="match status" value="1"/>
</dbReference>
<dbReference type="Gramene" id="TVU32364">
    <property type="protein sequence ID" value="TVU32364"/>
    <property type="gene ID" value="EJB05_24090"/>
</dbReference>
<dbReference type="CDD" id="cd04852">
    <property type="entry name" value="Peptidases_S8_3"/>
    <property type="match status" value="1"/>
</dbReference>
<feature type="domain" description="Peptidase S8/S53" evidence="12">
    <location>
        <begin position="131"/>
        <end position="581"/>
    </location>
</feature>
<dbReference type="Pfam" id="PF02225">
    <property type="entry name" value="PA"/>
    <property type="match status" value="1"/>
</dbReference>
<dbReference type="AlphaFoldDB" id="A0A5J9VA32"/>
<name>A0A5J9VA32_9POAL</name>
<dbReference type="GO" id="GO:0004252">
    <property type="term" value="F:serine-type endopeptidase activity"/>
    <property type="evidence" value="ECO:0007669"/>
    <property type="project" value="UniProtKB-UniRule"/>
</dbReference>
<feature type="non-terminal residue" evidence="16">
    <location>
        <position position="1"/>
    </location>
</feature>
<dbReference type="GO" id="GO:0006508">
    <property type="term" value="P:proteolysis"/>
    <property type="evidence" value="ECO:0007669"/>
    <property type="project" value="UniProtKB-KW"/>
</dbReference>
<feature type="active site" description="Charge relay system" evidence="8 9">
    <location>
        <position position="211"/>
    </location>
</feature>
<dbReference type="InterPro" id="IPR003137">
    <property type="entry name" value="PA_domain"/>
</dbReference>
<evidence type="ECO:0000259" key="14">
    <source>
        <dbReference type="Pfam" id="PF05922"/>
    </source>
</evidence>
<keyword evidence="4 11" id="KW-0732">Signal</keyword>
<dbReference type="Gene3D" id="3.30.70.80">
    <property type="entry name" value="Peptidase S8 propeptide/proteinase inhibitor I9"/>
    <property type="match status" value="1"/>
</dbReference>
<dbReference type="Gene3D" id="2.60.40.2310">
    <property type="match status" value="1"/>
</dbReference>
<dbReference type="FunFam" id="3.40.50.200:FF:000006">
    <property type="entry name" value="Subtilisin-like protease SBT1.5"/>
    <property type="match status" value="1"/>
</dbReference>
<dbReference type="OrthoDB" id="206201at2759"/>
<evidence type="ECO:0000313" key="17">
    <source>
        <dbReference type="Proteomes" id="UP000324897"/>
    </source>
</evidence>
<dbReference type="InterPro" id="IPR034197">
    <property type="entry name" value="Peptidases_S8_3"/>
</dbReference>
<dbReference type="CDD" id="cd02120">
    <property type="entry name" value="PA_subtilisin_like"/>
    <property type="match status" value="1"/>
</dbReference>
<sequence>MESLKHSSVLLCLVPFLLLAAVAEVVAGDELTTFIVHVHPHENHVHATADDRKTWYLSFLPEHGRLVHAYHHVATGFAARLTREELDSMSAMPGFVSAVPDRTYRLQTTHTPEFLGLNSPLSNSSFGSERGAGVIIGVLDTGVFPFHPSFSDAGMPPPPAKWKGRCEFNVSSSACNNKLIGARSFVAAAAAGNSSSGDRRRVTPPFDDGGHGTHTASTAAGAPVQGANVLGQAAGVAVGMAPRAHVAVYKVCNETACLGSDVLAGADAAVADGCDVLSMSLGGESAPFHEDPIAVAALGAVEKGVFVSMAAGNSGPDAGSVSNEAPWMLTVAASTMDRAIRSTVRLGNGTSFHGESIYQPASPPSGMFPLVYAGESRRPHTELCGIGSLDGLDVRGKIVVCEAGSWPGHNLSSVIKGAVVRRAGGAGMILLNTFSYGYTTLADAHVLPASNVDHAAGLAIKSYLNSTARPTAQIVFGGTVLGTSPAPMMAAFSSRGPSLANPGILKPDIMGPGVNVLAAWPTSVGPPASGLPGGGPTFNIISGTSMSTPHLSGIAAAIKSKHPEWSPAAIRSAIMTTADAADRSGGPILDEQHAPADWFAAGSGHVNPEKAADPGLVYDINPSDYVGYLCSLYKSREVSVVARRPVNCSAVTVIPNTMLNYPSISVVFPRNWNRSKPMVVQRTAKSVGKVPSTYVAAVDMPSSGEVTIDVSPKQLVFTQANQEVSFKVTVLPGQNGAKMVQGALRWVSGTYTVRSPISISFA</sequence>
<dbReference type="InterPro" id="IPR015500">
    <property type="entry name" value="Peptidase_S8_subtilisin-rel"/>
</dbReference>
<dbReference type="PROSITE" id="PS51892">
    <property type="entry name" value="SUBTILASE"/>
    <property type="match status" value="1"/>
</dbReference>
<evidence type="ECO:0000256" key="7">
    <source>
        <dbReference type="ARBA" id="ARBA00023180"/>
    </source>
</evidence>
<comment type="similarity">
    <text evidence="2 9">Belongs to the peptidase S8 family.</text>
</comment>
<evidence type="ECO:0000256" key="11">
    <source>
        <dbReference type="SAM" id="SignalP"/>
    </source>
</evidence>
<comment type="subcellular location">
    <subcellularLocation>
        <location evidence="1">Secreted</location>
    </subcellularLocation>
</comment>
<evidence type="ECO:0000256" key="4">
    <source>
        <dbReference type="ARBA" id="ARBA00022729"/>
    </source>
</evidence>
<dbReference type="Proteomes" id="UP000324897">
    <property type="component" value="Chromosome 1"/>
</dbReference>
<feature type="domain" description="PA" evidence="13">
    <location>
        <begin position="369"/>
        <end position="460"/>
    </location>
</feature>
<evidence type="ECO:0000256" key="10">
    <source>
        <dbReference type="SAM" id="MobiDB-lite"/>
    </source>
</evidence>
<dbReference type="InterPro" id="IPR037045">
    <property type="entry name" value="S8pro/Inhibitor_I9_sf"/>
</dbReference>
<dbReference type="SUPFAM" id="SSF52743">
    <property type="entry name" value="Subtilisin-like"/>
    <property type="match status" value="1"/>
</dbReference>
<feature type="domain" description="Subtilisin-like protease fibronectin type-III" evidence="15">
    <location>
        <begin position="659"/>
        <end position="759"/>
    </location>
</feature>
<dbReference type="PRINTS" id="PR00723">
    <property type="entry name" value="SUBTILISIN"/>
</dbReference>
<dbReference type="InterPro" id="IPR010259">
    <property type="entry name" value="S8pro/Inhibitor_I9"/>
</dbReference>
<comment type="caution">
    <text evidence="16">The sequence shown here is derived from an EMBL/GenBank/DDBJ whole genome shotgun (WGS) entry which is preliminary data.</text>
</comment>
<keyword evidence="6 9" id="KW-0720">Serine protease</keyword>
<evidence type="ECO:0000256" key="1">
    <source>
        <dbReference type="ARBA" id="ARBA00004613"/>
    </source>
</evidence>
<dbReference type="Gene3D" id="3.40.50.200">
    <property type="entry name" value="Peptidase S8/S53 domain"/>
    <property type="match status" value="1"/>
</dbReference>
<dbReference type="InterPro" id="IPR023827">
    <property type="entry name" value="Peptidase_S8_Asp-AS"/>
</dbReference>
<dbReference type="InterPro" id="IPR036852">
    <property type="entry name" value="Peptidase_S8/S53_dom_sf"/>
</dbReference>
<organism evidence="16 17">
    <name type="scientific">Eragrostis curvula</name>
    <name type="common">weeping love grass</name>
    <dbReference type="NCBI Taxonomy" id="38414"/>
    <lineage>
        <taxon>Eukaryota</taxon>
        <taxon>Viridiplantae</taxon>
        <taxon>Streptophyta</taxon>
        <taxon>Embryophyta</taxon>
        <taxon>Tracheophyta</taxon>
        <taxon>Spermatophyta</taxon>
        <taxon>Magnoliopsida</taxon>
        <taxon>Liliopsida</taxon>
        <taxon>Poales</taxon>
        <taxon>Poaceae</taxon>
        <taxon>PACMAD clade</taxon>
        <taxon>Chloridoideae</taxon>
        <taxon>Eragrostideae</taxon>
        <taxon>Eragrostidinae</taxon>
        <taxon>Eragrostis</taxon>
    </lineage>
</organism>
<dbReference type="FunFam" id="3.50.30.30:FF:000005">
    <property type="entry name" value="subtilisin-like protease SBT1.5"/>
    <property type="match status" value="1"/>
</dbReference>
<protein>
    <recommendedName>
        <fullName evidence="18">Subtilisin-like protease fibronectin type-III domain-containing protein</fullName>
    </recommendedName>
</protein>
<accession>A0A5J9VA32</accession>
<evidence type="ECO:0000259" key="15">
    <source>
        <dbReference type="Pfam" id="PF17766"/>
    </source>
</evidence>
<feature type="region of interest" description="Disordered" evidence="10">
    <location>
        <begin position="193"/>
        <end position="219"/>
    </location>
</feature>
<evidence type="ECO:0000256" key="9">
    <source>
        <dbReference type="PROSITE-ProRule" id="PRU01240"/>
    </source>
</evidence>
<evidence type="ECO:0000256" key="2">
    <source>
        <dbReference type="ARBA" id="ARBA00011073"/>
    </source>
</evidence>
<dbReference type="Pfam" id="PF17766">
    <property type="entry name" value="fn3_6"/>
    <property type="match status" value="1"/>
</dbReference>
<evidence type="ECO:0000256" key="5">
    <source>
        <dbReference type="ARBA" id="ARBA00022801"/>
    </source>
</evidence>
<evidence type="ECO:0000256" key="6">
    <source>
        <dbReference type="ARBA" id="ARBA00022825"/>
    </source>
</evidence>
<feature type="active site" description="Charge relay system" evidence="8 9">
    <location>
        <position position="140"/>
    </location>
</feature>
<dbReference type="Gene3D" id="3.50.30.30">
    <property type="match status" value="1"/>
</dbReference>
<dbReference type="PROSITE" id="PS00136">
    <property type="entry name" value="SUBTILASE_ASP"/>
    <property type="match status" value="1"/>
</dbReference>
<feature type="active site" description="Charge relay system" evidence="8 9">
    <location>
        <position position="545"/>
    </location>
</feature>
<keyword evidence="5 9" id="KW-0378">Hydrolase</keyword>
<proteinExistence type="inferred from homology"/>
<feature type="signal peptide" evidence="11">
    <location>
        <begin position="1"/>
        <end position="27"/>
    </location>
</feature>
<evidence type="ECO:0000313" key="16">
    <source>
        <dbReference type="EMBL" id="TVU32364.1"/>
    </source>
</evidence>
<gene>
    <name evidence="16" type="ORF">EJB05_24090</name>
</gene>
<keyword evidence="7" id="KW-0325">Glycoprotein</keyword>
<dbReference type="PANTHER" id="PTHR10795">
    <property type="entry name" value="PROPROTEIN CONVERTASE SUBTILISIN/KEXIN"/>
    <property type="match status" value="1"/>
</dbReference>
<evidence type="ECO:0000259" key="12">
    <source>
        <dbReference type="Pfam" id="PF00082"/>
    </source>
</evidence>
<dbReference type="InterPro" id="IPR000209">
    <property type="entry name" value="Peptidase_S8/S53_dom"/>
</dbReference>
<dbReference type="EMBL" id="RWGY01000011">
    <property type="protein sequence ID" value="TVU32364.1"/>
    <property type="molecule type" value="Genomic_DNA"/>
</dbReference>
<feature type="chain" id="PRO_5023831700" description="Subtilisin-like protease fibronectin type-III domain-containing protein" evidence="11">
    <location>
        <begin position="28"/>
        <end position="762"/>
    </location>
</feature>
<keyword evidence="17" id="KW-1185">Reference proteome</keyword>
<evidence type="ECO:0000256" key="3">
    <source>
        <dbReference type="ARBA" id="ARBA00022670"/>
    </source>
</evidence>
<dbReference type="Pfam" id="PF00082">
    <property type="entry name" value="Peptidase_S8"/>
    <property type="match status" value="1"/>
</dbReference>
<evidence type="ECO:0008006" key="18">
    <source>
        <dbReference type="Google" id="ProtNLM"/>
    </source>
</evidence>
<feature type="domain" description="Inhibitor I9" evidence="14">
    <location>
        <begin position="33"/>
        <end position="107"/>
    </location>
</feature>
<dbReference type="InterPro" id="IPR045051">
    <property type="entry name" value="SBT"/>
</dbReference>
<keyword evidence="3 9" id="KW-0645">Protease</keyword>
<reference evidence="16 17" key="1">
    <citation type="journal article" date="2019" name="Sci. Rep.">
        <title>A high-quality genome of Eragrostis curvula grass provides insights into Poaceae evolution and supports new strategies to enhance forage quality.</title>
        <authorList>
            <person name="Carballo J."/>
            <person name="Santos B.A.C.M."/>
            <person name="Zappacosta D."/>
            <person name="Garbus I."/>
            <person name="Selva J.P."/>
            <person name="Gallo C.A."/>
            <person name="Diaz A."/>
            <person name="Albertini E."/>
            <person name="Caccamo M."/>
            <person name="Echenique V."/>
        </authorList>
    </citation>
    <scope>NUCLEOTIDE SEQUENCE [LARGE SCALE GENOMIC DNA]</scope>
    <source>
        <strain evidence="17">cv. Victoria</strain>
        <tissue evidence="16">Leaf</tissue>
    </source>
</reference>